<protein>
    <recommendedName>
        <fullName evidence="2">DUF1985 domain-containing protein</fullName>
    </recommendedName>
</protein>
<dbReference type="EMBL" id="BTGU01000046">
    <property type="protein sequence ID" value="GMN53433.1"/>
    <property type="molecule type" value="Genomic_DNA"/>
</dbReference>
<gene>
    <name evidence="3" type="ORF">TIFTF001_022577</name>
</gene>
<dbReference type="PANTHER" id="PTHR48449">
    <property type="entry name" value="DUF1985 DOMAIN-CONTAINING PROTEIN"/>
    <property type="match status" value="1"/>
</dbReference>
<organism evidence="3 4">
    <name type="scientific">Ficus carica</name>
    <name type="common">Common fig</name>
    <dbReference type="NCBI Taxonomy" id="3494"/>
    <lineage>
        <taxon>Eukaryota</taxon>
        <taxon>Viridiplantae</taxon>
        <taxon>Streptophyta</taxon>
        <taxon>Embryophyta</taxon>
        <taxon>Tracheophyta</taxon>
        <taxon>Spermatophyta</taxon>
        <taxon>Magnoliopsida</taxon>
        <taxon>eudicotyledons</taxon>
        <taxon>Gunneridae</taxon>
        <taxon>Pentapetalae</taxon>
        <taxon>rosids</taxon>
        <taxon>fabids</taxon>
        <taxon>Rosales</taxon>
        <taxon>Moraceae</taxon>
        <taxon>Ficeae</taxon>
        <taxon>Ficus</taxon>
    </lineage>
</organism>
<evidence type="ECO:0000313" key="4">
    <source>
        <dbReference type="Proteomes" id="UP001187192"/>
    </source>
</evidence>
<evidence type="ECO:0000313" key="3">
    <source>
        <dbReference type="EMBL" id="GMN53433.1"/>
    </source>
</evidence>
<feature type="region of interest" description="Disordered" evidence="1">
    <location>
        <begin position="1"/>
        <end position="24"/>
    </location>
</feature>
<accession>A0AA88AER1</accession>
<comment type="caution">
    <text evidence="3">The sequence shown here is derived from an EMBL/GenBank/DDBJ whole genome shotgun (WGS) entry which is preliminary data.</text>
</comment>
<dbReference type="PANTHER" id="PTHR48449:SF1">
    <property type="entry name" value="DUF1985 DOMAIN-CONTAINING PROTEIN"/>
    <property type="match status" value="1"/>
</dbReference>
<dbReference type="Proteomes" id="UP001187192">
    <property type="component" value="Unassembled WGS sequence"/>
</dbReference>
<name>A0AA88AER1_FICCA</name>
<reference evidence="3" key="1">
    <citation type="submission" date="2023-07" db="EMBL/GenBank/DDBJ databases">
        <title>draft genome sequence of fig (Ficus carica).</title>
        <authorList>
            <person name="Takahashi T."/>
            <person name="Nishimura K."/>
        </authorList>
    </citation>
    <scope>NUCLEOTIDE SEQUENCE</scope>
</reference>
<dbReference type="AlphaFoldDB" id="A0AA88AER1"/>
<feature type="domain" description="DUF1985" evidence="2">
    <location>
        <begin position="54"/>
        <end position="151"/>
    </location>
</feature>
<dbReference type="InterPro" id="IPR015410">
    <property type="entry name" value="DUF1985"/>
</dbReference>
<sequence length="194" mass="21995">MGTKRIAISPSKRRSKNDFEEEQPKRPVLARLPLKVGCYKMNLENRFKAKLQFCSSYEAVNIIHSSNRLRDLYFSSFGESIERSILEVMFKNQIFSSDDNAVKVAMFFLVSCFFLASKAKDKRISTDLLKVIDSGLVEDFAWGKLAFDFLLTQMKSAANTLYSRDSKIEGVTGLALHGEKDWGFESYKLGGLAC</sequence>
<evidence type="ECO:0000259" key="2">
    <source>
        <dbReference type="Pfam" id="PF09331"/>
    </source>
</evidence>
<proteinExistence type="predicted"/>
<dbReference type="Pfam" id="PF09331">
    <property type="entry name" value="DUF1985"/>
    <property type="match status" value="1"/>
</dbReference>
<keyword evidence="4" id="KW-1185">Reference proteome</keyword>
<evidence type="ECO:0000256" key="1">
    <source>
        <dbReference type="SAM" id="MobiDB-lite"/>
    </source>
</evidence>